<evidence type="ECO:0000313" key="2">
    <source>
        <dbReference type="Proteomes" id="UP000215896"/>
    </source>
</evidence>
<organism evidence="1 2">
    <name type="scientific">Enemella evansiae</name>
    <dbReference type="NCBI Taxonomy" id="2016499"/>
    <lineage>
        <taxon>Bacteria</taxon>
        <taxon>Bacillati</taxon>
        <taxon>Actinomycetota</taxon>
        <taxon>Actinomycetes</taxon>
        <taxon>Propionibacteriales</taxon>
        <taxon>Propionibacteriaceae</taxon>
        <taxon>Enemella</taxon>
    </lineage>
</organism>
<protein>
    <submittedName>
        <fullName evidence="1">Uncharacterized protein</fullName>
    </submittedName>
</protein>
<name>A0A255FX72_9ACTN</name>
<evidence type="ECO:0000313" key="1">
    <source>
        <dbReference type="EMBL" id="OYO07891.1"/>
    </source>
</evidence>
<keyword evidence="2" id="KW-1185">Reference proteome</keyword>
<accession>A0A255FX72</accession>
<sequence>MTITEQRETPAGVCPGWCRTEHDAGGTYHAGELAVIEVLGGTVGVQMSYDPASDSETLLELHSSSTALLTVAQARRLRDALTGVLEGSNG</sequence>
<dbReference type="Proteomes" id="UP000215896">
    <property type="component" value="Unassembled WGS sequence"/>
</dbReference>
<dbReference type="RefSeq" id="WP_094407239.1">
    <property type="nucleotide sequence ID" value="NZ_NMVO01000019.1"/>
</dbReference>
<dbReference type="AlphaFoldDB" id="A0A255FX72"/>
<gene>
    <name evidence="1" type="ORF">CGZ94_20700</name>
</gene>
<dbReference type="EMBL" id="NMVO01000019">
    <property type="protein sequence ID" value="OYO07891.1"/>
    <property type="molecule type" value="Genomic_DNA"/>
</dbReference>
<comment type="caution">
    <text evidence="1">The sequence shown here is derived from an EMBL/GenBank/DDBJ whole genome shotgun (WGS) entry which is preliminary data.</text>
</comment>
<reference evidence="1 2" key="1">
    <citation type="submission" date="2017-07" db="EMBL/GenBank/DDBJ databases">
        <title>Draft whole genome sequences of clinical Proprionibacteriaceae strains.</title>
        <authorList>
            <person name="Bernier A.-M."/>
            <person name="Bernard K."/>
            <person name="Domingo M.-C."/>
        </authorList>
    </citation>
    <scope>NUCLEOTIDE SEQUENCE [LARGE SCALE GENOMIC DNA]</scope>
    <source>
        <strain evidence="1 2">NML 030167</strain>
    </source>
</reference>
<proteinExistence type="predicted"/>